<keyword evidence="1" id="KW-0812">Transmembrane</keyword>
<keyword evidence="1" id="KW-1133">Transmembrane helix</keyword>
<evidence type="ECO:0000256" key="1">
    <source>
        <dbReference type="SAM" id="Phobius"/>
    </source>
</evidence>
<evidence type="ECO:0000313" key="3">
    <source>
        <dbReference type="Proteomes" id="UP001519328"/>
    </source>
</evidence>
<evidence type="ECO:0000313" key="2">
    <source>
        <dbReference type="EMBL" id="MBP1950307.1"/>
    </source>
</evidence>
<reference evidence="2 3" key="1">
    <citation type="submission" date="2021-03" db="EMBL/GenBank/DDBJ databases">
        <title>Genomic Encyclopedia of Type Strains, Phase IV (KMG-IV): sequencing the most valuable type-strain genomes for metagenomic binning, comparative biology and taxonomic classification.</title>
        <authorList>
            <person name="Goeker M."/>
        </authorList>
    </citation>
    <scope>NUCLEOTIDE SEQUENCE [LARGE SCALE GENOMIC DNA]</scope>
    <source>
        <strain evidence="2 3">DSM 21085</strain>
    </source>
</reference>
<sequence length="111" mass="12626">MSENKEVEAVEKYYALMMELKISITELAGKIDNLTDMKETLVETKKVADSANNRSTENEKDINDLQTKVSTKANKEDVERIVKEKDNWKRNLPAWVAAIIAIVALLLPYVN</sequence>
<gene>
    <name evidence="2" type="ORF">J2Z82_003264</name>
</gene>
<keyword evidence="3" id="KW-1185">Reference proteome</keyword>
<dbReference type="RefSeq" id="WP_209481797.1">
    <property type="nucleotide sequence ID" value="NZ_JAGGKK010000020.1"/>
</dbReference>
<proteinExistence type="predicted"/>
<feature type="transmembrane region" description="Helical" evidence="1">
    <location>
        <begin position="92"/>
        <end position="110"/>
    </location>
</feature>
<organism evidence="2 3">
    <name type="scientific">Virgibacillus litoralis</name>
    <dbReference type="NCBI Taxonomy" id="578221"/>
    <lineage>
        <taxon>Bacteria</taxon>
        <taxon>Bacillati</taxon>
        <taxon>Bacillota</taxon>
        <taxon>Bacilli</taxon>
        <taxon>Bacillales</taxon>
        <taxon>Bacillaceae</taxon>
        <taxon>Virgibacillus</taxon>
    </lineage>
</organism>
<dbReference type="Proteomes" id="UP001519328">
    <property type="component" value="Unassembled WGS sequence"/>
</dbReference>
<name>A0ABS4HHA2_9BACI</name>
<protein>
    <submittedName>
        <fullName evidence="2">Nucleic acid-binding Zn-ribbon protein</fullName>
    </submittedName>
</protein>
<dbReference type="EMBL" id="JAGGKK010000020">
    <property type="protein sequence ID" value="MBP1950307.1"/>
    <property type="molecule type" value="Genomic_DNA"/>
</dbReference>
<comment type="caution">
    <text evidence="2">The sequence shown here is derived from an EMBL/GenBank/DDBJ whole genome shotgun (WGS) entry which is preliminary data.</text>
</comment>
<keyword evidence="1" id="KW-0472">Membrane</keyword>
<accession>A0ABS4HHA2</accession>